<name>A0A8H5GKY7_9AGAR</name>
<organism evidence="1 2">
    <name type="scientific">Tetrapyrgos nigripes</name>
    <dbReference type="NCBI Taxonomy" id="182062"/>
    <lineage>
        <taxon>Eukaryota</taxon>
        <taxon>Fungi</taxon>
        <taxon>Dikarya</taxon>
        <taxon>Basidiomycota</taxon>
        <taxon>Agaricomycotina</taxon>
        <taxon>Agaricomycetes</taxon>
        <taxon>Agaricomycetidae</taxon>
        <taxon>Agaricales</taxon>
        <taxon>Marasmiineae</taxon>
        <taxon>Marasmiaceae</taxon>
        <taxon>Tetrapyrgos</taxon>
    </lineage>
</organism>
<sequence>MLLLPFAIQAITVLIRASGSTIISDNNLCCSRMQFKEFLSVILLAAGIACAAPVAKPLPNADLDVLRREPGGYYHDDDLIDVAIVADVLDLVDVAVGVDVGRRDPGEYYHDDDLIDVAIVADVLDLVDVAVGVDVGRRDPGEYYHDDDLIDVAIVADVLDLVDAAVGVHVG</sequence>
<proteinExistence type="predicted"/>
<evidence type="ECO:0000313" key="1">
    <source>
        <dbReference type="EMBL" id="KAF5366994.1"/>
    </source>
</evidence>
<comment type="caution">
    <text evidence="1">The sequence shown here is derived from an EMBL/GenBank/DDBJ whole genome shotgun (WGS) entry which is preliminary data.</text>
</comment>
<keyword evidence="2" id="KW-1185">Reference proteome</keyword>
<evidence type="ECO:0000313" key="2">
    <source>
        <dbReference type="Proteomes" id="UP000559256"/>
    </source>
</evidence>
<dbReference type="Proteomes" id="UP000559256">
    <property type="component" value="Unassembled WGS sequence"/>
</dbReference>
<reference evidence="1 2" key="1">
    <citation type="journal article" date="2020" name="ISME J.">
        <title>Uncovering the hidden diversity of litter-decomposition mechanisms in mushroom-forming fungi.</title>
        <authorList>
            <person name="Floudas D."/>
            <person name="Bentzer J."/>
            <person name="Ahren D."/>
            <person name="Johansson T."/>
            <person name="Persson P."/>
            <person name="Tunlid A."/>
        </authorList>
    </citation>
    <scope>NUCLEOTIDE SEQUENCE [LARGE SCALE GENOMIC DNA]</scope>
    <source>
        <strain evidence="1 2">CBS 291.85</strain>
    </source>
</reference>
<protein>
    <submittedName>
        <fullName evidence="1">Uncharacterized protein</fullName>
    </submittedName>
</protein>
<dbReference type="AlphaFoldDB" id="A0A8H5GKY7"/>
<accession>A0A8H5GKY7</accession>
<dbReference type="EMBL" id="JAACJM010000020">
    <property type="protein sequence ID" value="KAF5366994.1"/>
    <property type="molecule type" value="Genomic_DNA"/>
</dbReference>
<gene>
    <name evidence="1" type="ORF">D9758_003907</name>
</gene>